<dbReference type="Proteomes" id="UP000478892">
    <property type="component" value="Unassembled WGS sequence"/>
</dbReference>
<dbReference type="PANTHER" id="PTHR11927">
    <property type="entry name" value="GALACTOSIDE 2-L-FUCOSYLTRANSFERASE"/>
    <property type="match status" value="1"/>
</dbReference>
<comment type="caution">
    <text evidence="3">The sequence shown here is derived from an EMBL/GenBank/DDBJ whole genome shotgun (WGS) entry which is preliminary data.</text>
</comment>
<dbReference type="CDD" id="cd11301">
    <property type="entry name" value="Fut1_Fut2_like"/>
    <property type="match status" value="1"/>
</dbReference>
<evidence type="ECO:0000256" key="2">
    <source>
        <dbReference type="ARBA" id="ARBA00022679"/>
    </source>
</evidence>
<evidence type="ECO:0000313" key="4">
    <source>
        <dbReference type="Proteomes" id="UP000478892"/>
    </source>
</evidence>
<dbReference type="PANTHER" id="PTHR11927:SF9">
    <property type="entry name" value="L-FUCOSYLTRANSFERASE"/>
    <property type="match status" value="1"/>
</dbReference>
<sequence length="286" mass="32587">MIIVRINGGLGNQMFQYAAAKALAVRCGSKVGLDLRVFDGPSQFGNALNHFDITGMALPEKDLPPLRKKNKLRYLMWRSGLVGPKFVEEEGDGFDPKFSGFTKNTYLKGYWQSEKYFEGISDVIRQEFSITTKPSIENVQLMKEVQSCNSVSLHIRRGDYVSDPLANATHGLCSMEYYTESLERLAEKTGTRPQIYVFSDDAEWAKENAVFKYPTRVVSLNDGAHQYEDMRLMSLCKNNIIANSSFSWWGAWLNENSEKIVIAPKQWFQAAQKHNRDICPASWIRI</sequence>
<keyword evidence="1 3" id="KW-0328">Glycosyltransferase</keyword>
<dbReference type="EMBL" id="WQLV01000001">
    <property type="protein sequence ID" value="MVO14631.1"/>
    <property type="molecule type" value="Genomic_DNA"/>
</dbReference>
<protein>
    <submittedName>
        <fullName evidence="3">Alpha-1,2-fucosyltransferase</fullName>
    </submittedName>
</protein>
<name>A0A6L6WBP1_9RHOB</name>
<reference evidence="3 4" key="1">
    <citation type="submission" date="2019-12" db="EMBL/GenBank/DDBJ databases">
        <authorList>
            <person name="Zhang Y.-J."/>
        </authorList>
    </citation>
    <scope>NUCLEOTIDE SEQUENCE [LARGE SCALE GENOMIC DNA]</scope>
    <source>
        <strain evidence="3 4">CY05</strain>
    </source>
</reference>
<dbReference type="InterPro" id="IPR002516">
    <property type="entry name" value="Glyco_trans_11"/>
</dbReference>
<dbReference type="GO" id="GO:0008107">
    <property type="term" value="F:galactoside 2-alpha-L-fucosyltransferase activity"/>
    <property type="evidence" value="ECO:0007669"/>
    <property type="project" value="InterPro"/>
</dbReference>
<keyword evidence="4" id="KW-1185">Reference proteome</keyword>
<evidence type="ECO:0000256" key="1">
    <source>
        <dbReference type="ARBA" id="ARBA00022676"/>
    </source>
</evidence>
<dbReference type="GO" id="GO:0005975">
    <property type="term" value="P:carbohydrate metabolic process"/>
    <property type="evidence" value="ECO:0007669"/>
    <property type="project" value="InterPro"/>
</dbReference>
<dbReference type="Gene3D" id="3.40.50.11350">
    <property type="match status" value="1"/>
</dbReference>
<keyword evidence="2 3" id="KW-0808">Transferase</keyword>
<dbReference type="GO" id="GO:0016020">
    <property type="term" value="C:membrane"/>
    <property type="evidence" value="ECO:0007669"/>
    <property type="project" value="InterPro"/>
</dbReference>
<proteinExistence type="predicted"/>
<dbReference type="Pfam" id="PF01531">
    <property type="entry name" value="Glyco_transf_11"/>
    <property type="match status" value="1"/>
</dbReference>
<accession>A0A6L6WBP1</accession>
<dbReference type="AlphaFoldDB" id="A0A6L6WBP1"/>
<gene>
    <name evidence="3" type="ORF">GO984_02310</name>
</gene>
<dbReference type="RefSeq" id="WP_157020939.1">
    <property type="nucleotide sequence ID" value="NZ_WQLV01000001.1"/>
</dbReference>
<organism evidence="3 4">
    <name type="scientific">Parasedimentitalea huanghaiensis</name>
    <dbReference type="NCBI Taxonomy" id="2682100"/>
    <lineage>
        <taxon>Bacteria</taxon>
        <taxon>Pseudomonadati</taxon>
        <taxon>Pseudomonadota</taxon>
        <taxon>Alphaproteobacteria</taxon>
        <taxon>Rhodobacterales</taxon>
        <taxon>Paracoccaceae</taxon>
        <taxon>Parasedimentitalea</taxon>
    </lineage>
</organism>
<evidence type="ECO:0000313" key="3">
    <source>
        <dbReference type="EMBL" id="MVO14631.1"/>
    </source>
</evidence>